<gene>
    <name evidence="2" type="ORF">K7J14_03755</name>
</gene>
<feature type="domain" description="TfoX N-terminal" evidence="1">
    <location>
        <begin position="14"/>
        <end position="73"/>
    </location>
</feature>
<dbReference type="RefSeq" id="WP_230753288.1">
    <property type="nucleotide sequence ID" value="NZ_JAINWA010000001.1"/>
</dbReference>
<proteinExistence type="predicted"/>
<organism evidence="2 3">
    <name type="scientific">Teretinema zuelzerae</name>
    <dbReference type="NCBI Taxonomy" id="156"/>
    <lineage>
        <taxon>Bacteria</taxon>
        <taxon>Pseudomonadati</taxon>
        <taxon>Spirochaetota</taxon>
        <taxon>Spirochaetia</taxon>
        <taxon>Spirochaetales</taxon>
        <taxon>Treponemataceae</taxon>
        <taxon>Teretinema</taxon>
    </lineage>
</organism>
<reference evidence="2" key="1">
    <citation type="submission" date="2021-08" db="EMBL/GenBank/DDBJ databases">
        <title>Comparative analyses of Brucepasteria parasyntrophica and Teretinema zuelzerae.</title>
        <authorList>
            <person name="Song Y."/>
            <person name="Brune A."/>
        </authorList>
    </citation>
    <scope>NUCLEOTIDE SEQUENCE</scope>
    <source>
        <strain evidence="2">DSM 1903</strain>
    </source>
</reference>
<dbReference type="Proteomes" id="UP001198163">
    <property type="component" value="Unassembled WGS sequence"/>
</dbReference>
<dbReference type="Pfam" id="PF04993">
    <property type="entry name" value="TfoX_N"/>
    <property type="match status" value="1"/>
</dbReference>
<keyword evidence="3" id="KW-1185">Reference proteome</keyword>
<evidence type="ECO:0000313" key="2">
    <source>
        <dbReference type="EMBL" id="MCD1653814.1"/>
    </source>
</evidence>
<dbReference type="Gene3D" id="3.30.1460.30">
    <property type="entry name" value="YgaC/TfoX-N like chaperone"/>
    <property type="match status" value="1"/>
</dbReference>
<dbReference type="SUPFAM" id="SSF159894">
    <property type="entry name" value="YgaC/TfoX-N like"/>
    <property type="match status" value="1"/>
</dbReference>
<comment type="caution">
    <text evidence="2">The sequence shown here is derived from an EMBL/GenBank/DDBJ whole genome shotgun (WGS) entry which is preliminary data.</text>
</comment>
<dbReference type="EMBL" id="JAINWA010000001">
    <property type="protein sequence ID" value="MCD1653814.1"/>
    <property type="molecule type" value="Genomic_DNA"/>
</dbReference>
<sequence>MSTSVDFIEFAADQAAGTGAVRYRKMFGEYMLYVDDRPLLLVCDNVAYVKIREETASLLADAPVGPPYAGAKDHYILDIENRDLVHDVIRALLPVTPIPVKKSKKKKED</sequence>
<dbReference type="InterPro" id="IPR007076">
    <property type="entry name" value="TfoX_N"/>
</dbReference>
<evidence type="ECO:0000313" key="3">
    <source>
        <dbReference type="Proteomes" id="UP001198163"/>
    </source>
</evidence>
<accession>A0AAE3EFS7</accession>
<protein>
    <submittedName>
        <fullName evidence="2">TfoX/Sxy family protein</fullName>
    </submittedName>
</protein>
<name>A0AAE3EFS7_9SPIR</name>
<dbReference type="AlphaFoldDB" id="A0AAE3EFS7"/>
<evidence type="ECO:0000259" key="1">
    <source>
        <dbReference type="Pfam" id="PF04993"/>
    </source>
</evidence>